<evidence type="ECO:0000256" key="11">
    <source>
        <dbReference type="ARBA" id="ARBA00022989"/>
    </source>
</evidence>
<keyword evidence="9 16" id="KW-0418">Kinase</keyword>
<evidence type="ECO:0000256" key="14">
    <source>
        <dbReference type="SAM" id="Phobius"/>
    </source>
</evidence>
<dbReference type="InterPro" id="IPR036097">
    <property type="entry name" value="HisK_dim/P_sf"/>
</dbReference>
<dbReference type="Pfam" id="PF02518">
    <property type="entry name" value="HATPase_c"/>
    <property type="match status" value="1"/>
</dbReference>
<dbReference type="InterPro" id="IPR050398">
    <property type="entry name" value="HssS/ArlS-like"/>
</dbReference>
<evidence type="ECO:0000256" key="10">
    <source>
        <dbReference type="ARBA" id="ARBA00022840"/>
    </source>
</evidence>
<dbReference type="Proteomes" id="UP001481872">
    <property type="component" value="Unassembled WGS sequence"/>
</dbReference>
<dbReference type="InterPro" id="IPR003661">
    <property type="entry name" value="HisK_dim/P_dom"/>
</dbReference>
<dbReference type="Gene3D" id="1.10.287.130">
    <property type="match status" value="1"/>
</dbReference>
<comment type="subcellular location">
    <subcellularLocation>
        <location evidence="2">Cell membrane</location>
        <topology evidence="2">Multi-pass membrane protein</topology>
    </subcellularLocation>
</comment>
<accession>A0ABV1J402</accession>
<evidence type="ECO:0000256" key="1">
    <source>
        <dbReference type="ARBA" id="ARBA00000085"/>
    </source>
</evidence>
<dbReference type="SUPFAM" id="SSF47384">
    <property type="entry name" value="Homodimeric domain of signal transducing histidine kinase"/>
    <property type="match status" value="1"/>
</dbReference>
<evidence type="ECO:0000256" key="7">
    <source>
        <dbReference type="ARBA" id="ARBA00022692"/>
    </source>
</evidence>
<dbReference type="Pfam" id="PF00512">
    <property type="entry name" value="HisKA"/>
    <property type="match status" value="1"/>
</dbReference>
<dbReference type="Gene3D" id="3.30.565.10">
    <property type="entry name" value="Histidine kinase-like ATPase, C-terminal domain"/>
    <property type="match status" value="1"/>
</dbReference>
<feature type="domain" description="Histidine kinase" evidence="15">
    <location>
        <begin position="233"/>
        <end position="433"/>
    </location>
</feature>
<keyword evidence="13 14" id="KW-0472">Membrane</keyword>
<dbReference type="PROSITE" id="PS50109">
    <property type="entry name" value="HIS_KIN"/>
    <property type="match status" value="1"/>
</dbReference>
<dbReference type="PANTHER" id="PTHR45528:SF1">
    <property type="entry name" value="SENSOR HISTIDINE KINASE CPXA"/>
    <property type="match status" value="1"/>
</dbReference>
<organism evidence="16 17">
    <name type="scientific">Aedoeadaptatus acetigenes</name>
    <dbReference type="NCBI Taxonomy" id="2981723"/>
    <lineage>
        <taxon>Bacteria</taxon>
        <taxon>Bacillati</taxon>
        <taxon>Bacillota</taxon>
        <taxon>Tissierellia</taxon>
        <taxon>Tissierellales</taxon>
        <taxon>Peptoniphilaceae</taxon>
        <taxon>Aedoeadaptatus</taxon>
    </lineage>
</organism>
<feature type="transmembrane region" description="Helical" evidence="14">
    <location>
        <begin position="149"/>
        <end position="171"/>
    </location>
</feature>
<evidence type="ECO:0000256" key="4">
    <source>
        <dbReference type="ARBA" id="ARBA00022475"/>
    </source>
</evidence>
<evidence type="ECO:0000256" key="3">
    <source>
        <dbReference type="ARBA" id="ARBA00012438"/>
    </source>
</evidence>
<evidence type="ECO:0000259" key="15">
    <source>
        <dbReference type="PROSITE" id="PS50109"/>
    </source>
</evidence>
<evidence type="ECO:0000313" key="17">
    <source>
        <dbReference type="Proteomes" id="UP001481872"/>
    </source>
</evidence>
<sequence>MFQFILKKLRRFFLFTVALFFVLVFLILIILYINYNMRKQYTTPSVAYDYIMENKSDDLFFGEKNRRFLEENGLWAIRIDEEGKVAESWRKPPEVPEYYKMTDVARFTRFYLKDYPVLTYVVGDELLVFGYPKGSLDKLPFNYYSVEQLLLNVDLALLFLFGYLVFVFFMYRKERANLYKNLNPLQDALDNIYADDYVPLEETGQLKEVSHAVNDANARYVQLSKSQSQWIRGISHDVRTPLSKLSWGLNDLKDESNKDAVATMEEEIMRISKTIQDLNDTTRLQSLRDDRFTFQNPAPILRKIIVAHLNEHEDRSILFDNQLSEDTKIHMDSHLFARMIDNVIRNSIMYQSGDIHVECCEEENNVRMTIRDQGGGVKKEVLDRLEASDSTSVYVHGMGLLISQQICRLHKGVMTAANKDGGFRVDFSFPKRAGE</sequence>
<proteinExistence type="predicted"/>
<keyword evidence="8" id="KW-0547">Nucleotide-binding</keyword>
<keyword evidence="10" id="KW-0067">ATP-binding</keyword>
<comment type="catalytic activity">
    <reaction evidence="1">
        <text>ATP + protein L-histidine = ADP + protein N-phospho-L-histidine.</text>
        <dbReference type="EC" id="2.7.13.3"/>
    </reaction>
</comment>
<keyword evidence="12" id="KW-0902">Two-component regulatory system</keyword>
<evidence type="ECO:0000256" key="6">
    <source>
        <dbReference type="ARBA" id="ARBA00022679"/>
    </source>
</evidence>
<evidence type="ECO:0000313" key="16">
    <source>
        <dbReference type="EMBL" id="MEQ3352690.1"/>
    </source>
</evidence>
<evidence type="ECO:0000256" key="5">
    <source>
        <dbReference type="ARBA" id="ARBA00022553"/>
    </source>
</evidence>
<keyword evidence="5" id="KW-0597">Phosphoprotein</keyword>
<gene>
    <name evidence="16" type="ORF">AAA081_00025</name>
</gene>
<evidence type="ECO:0000256" key="2">
    <source>
        <dbReference type="ARBA" id="ARBA00004651"/>
    </source>
</evidence>
<feature type="transmembrane region" description="Helical" evidence="14">
    <location>
        <begin position="12"/>
        <end position="35"/>
    </location>
</feature>
<evidence type="ECO:0000256" key="9">
    <source>
        <dbReference type="ARBA" id="ARBA00022777"/>
    </source>
</evidence>
<dbReference type="InterPro" id="IPR036890">
    <property type="entry name" value="HATPase_C_sf"/>
</dbReference>
<dbReference type="PANTHER" id="PTHR45528">
    <property type="entry name" value="SENSOR HISTIDINE KINASE CPXA"/>
    <property type="match status" value="1"/>
</dbReference>
<dbReference type="EMBL" id="JBBNPS010000001">
    <property type="protein sequence ID" value="MEQ3352690.1"/>
    <property type="molecule type" value="Genomic_DNA"/>
</dbReference>
<dbReference type="GO" id="GO:0016301">
    <property type="term" value="F:kinase activity"/>
    <property type="evidence" value="ECO:0007669"/>
    <property type="project" value="UniProtKB-KW"/>
</dbReference>
<evidence type="ECO:0000256" key="13">
    <source>
        <dbReference type="ARBA" id="ARBA00023136"/>
    </source>
</evidence>
<dbReference type="InterPro" id="IPR003594">
    <property type="entry name" value="HATPase_dom"/>
</dbReference>
<comment type="caution">
    <text evidence="16">The sequence shown here is derived from an EMBL/GenBank/DDBJ whole genome shotgun (WGS) entry which is preliminary data.</text>
</comment>
<dbReference type="RefSeq" id="WP_349053101.1">
    <property type="nucleotide sequence ID" value="NZ_JBBNPS010000001.1"/>
</dbReference>
<keyword evidence="4" id="KW-1003">Cell membrane</keyword>
<keyword evidence="17" id="KW-1185">Reference proteome</keyword>
<dbReference type="InterPro" id="IPR005467">
    <property type="entry name" value="His_kinase_dom"/>
</dbReference>
<keyword evidence="11 14" id="KW-1133">Transmembrane helix</keyword>
<dbReference type="EC" id="2.7.13.3" evidence="3"/>
<dbReference type="SUPFAM" id="SSF55874">
    <property type="entry name" value="ATPase domain of HSP90 chaperone/DNA topoisomerase II/histidine kinase"/>
    <property type="match status" value="1"/>
</dbReference>
<dbReference type="CDD" id="cd00082">
    <property type="entry name" value="HisKA"/>
    <property type="match status" value="1"/>
</dbReference>
<dbReference type="SMART" id="SM00388">
    <property type="entry name" value="HisKA"/>
    <property type="match status" value="1"/>
</dbReference>
<evidence type="ECO:0000256" key="8">
    <source>
        <dbReference type="ARBA" id="ARBA00022741"/>
    </source>
</evidence>
<keyword evidence="6" id="KW-0808">Transferase</keyword>
<keyword evidence="7 14" id="KW-0812">Transmembrane</keyword>
<evidence type="ECO:0000256" key="12">
    <source>
        <dbReference type="ARBA" id="ARBA00023012"/>
    </source>
</evidence>
<name>A0ABV1J402_9FIRM</name>
<protein>
    <recommendedName>
        <fullName evidence="3">histidine kinase</fullName>
        <ecNumber evidence="3">2.7.13.3</ecNumber>
    </recommendedName>
</protein>
<dbReference type="SMART" id="SM00387">
    <property type="entry name" value="HATPase_c"/>
    <property type="match status" value="1"/>
</dbReference>
<reference evidence="16 17" key="1">
    <citation type="submission" date="2024-04" db="EMBL/GenBank/DDBJ databases">
        <title>Human intestinal bacterial collection.</title>
        <authorList>
            <person name="Pauvert C."/>
            <person name="Hitch T.C.A."/>
            <person name="Clavel T."/>
        </authorList>
    </citation>
    <scope>NUCLEOTIDE SEQUENCE [LARGE SCALE GENOMIC DNA]</scope>
    <source>
        <strain evidence="16 17">CLA-SR-H026</strain>
    </source>
</reference>